<protein>
    <submittedName>
        <fullName evidence="2">Uncharacterized protein</fullName>
    </submittedName>
</protein>
<evidence type="ECO:0000313" key="3">
    <source>
        <dbReference type="Proteomes" id="UP000280296"/>
    </source>
</evidence>
<keyword evidence="3" id="KW-1185">Reference proteome</keyword>
<keyword evidence="1" id="KW-0812">Transmembrane</keyword>
<feature type="transmembrane region" description="Helical" evidence="1">
    <location>
        <begin position="34"/>
        <end position="51"/>
    </location>
</feature>
<reference evidence="2 3" key="1">
    <citation type="submission" date="2018-12" db="EMBL/GenBank/DDBJ databases">
        <authorList>
            <person name="Toschakov S.V."/>
        </authorList>
    </citation>
    <scope>NUCLEOTIDE SEQUENCE [LARGE SCALE GENOMIC DNA]</scope>
    <source>
        <strain evidence="2 3">GM2012</strain>
    </source>
</reference>
<evidence type="ECO:0000313" key="2">
    <source>
        <dbReference type="EMBL" id="RUL83890.1"/>
    </source>
</evidence>
<organism evidence="2 3">
    <name type="scientific">Tautonia sociabilis</name>
    <dbReference type="NCBI Taxonomy" id="2080755"/>
    <lineage>
        <taxon>Bacteria</taxon>
        <taxon>Pseudomonadati</taxon>
        <taxon>Planctomycetota</taxon>
        <taxon>Planctomycetia</taxon>
        <taxon>Isosphaerales</taxon>
        <taxon>Isosphaeraceae</taxon>
        <taxon>Tautonia</taxon>
    </lineage>
</organism>
<sequence length="202" mass="21949">MTWLSEDPWTAVGACAVAAAACLVMVRLSQQGKYLAWAGAAVLAAGLVLLVERLWVTDRERIEAVLYDMADAVKEGDFPRLEGHLAPEFDREIGTITKIAMRGAVTGLDFEFIRLAQLQIHAGRLTGMGTANFYGQAQWAERSAEGGATFDATPPPGVGFSFGFREVEPDTWKVSRIDVTSVPYGGTPESVTGYLTRYARSR</sequence>
<dbReference type="AlphaFoldDB" id="A0A432MEI7"/>
<dbReference type="EMBL" id="RYZH01000055">
    <property type="protein sequence ID" value="RUL83890.1"/>
    <property type="molecule type" value="Genomic_DNA"/>
</dbReference>
<feature type="transmembrane region" description="Helical" evidence="1">
    <location>
        <begin position="9"/>
        <end position="28"/>
    </location>
</feature>
<keyword evidence="1" id="KW-1133">Transmembrane helix</keyword>
<evidence type="ECO:0000256" key="1">
    <source>
        <dbReference type="SAM" id="Phobius"/>
    </source>
</evidence>
<dbReference type="OrthoDB" id="270311at2"/>
<name>A0A432MEI7_9BACT</name>
<reference evidence="2 3" key="2">
    <citation type="submission" date="2019-01" db="EMBL/GenBank/DDBJ databases">
        <title>Tautonia sociabilis, a novel thermotolerant planctomycete of Isosphaeraceae family, isolated from a 4000 m deep subterranean habitat.</title>
        <authorList>
            <person name="Kovaleva O.L."/>
            <person name="Elcheninov A.G."/>
            <person name="Van Heerden E."/>
            <person name="Toshchakov S.V."/>
            <person name="Novikov A."/>
            <person name="Bonch-Osmolovskaya E.A."/>
            <person name="Kublanov I.V."/>
        </authorList>
    </citation>
    <scope>NUCLEOTIDE SEQUENCE [LARGE SCALE GENOMIC DNA]</scope>
    <source>
        <strain evidence="2 3">GM2012</strain>
    </source>
</reference>
<keyword evidence="1" id="KW-0472">Membrane</keyword>
<dbReference type="Proteomes" id="UP000280296">
    <property type="component" value="Unassembled WGS sequence"/>
</dbReference>
<gene>
    <name evidence="2" type="ORF">TsocGM_21430</name>
</gene>
<comment type="caution">
    <text evidence="2">The sequence shown here is derived from an EMBL/GenBank/DDBJ whole genome shotgun (WGS) entry which is preliminary data.</text>
</comment>
<proteinExistence type="predicted"/>
<accession>A0A432MEI7</accession>
<dbReference type="RefSeq" id="WP_126727506.1">
    <property type="nucleotide sequence ID" value="NZ_RYZH01000055.1"/>
</dbReference>